<evidence type="ECO:0000256" key="1">
    <source>
        <dbReference type="SAM" id="MobiDB-lite"/>
    </source>
</evidence>
<comment type="caution">
    <text evidence="3">The sequence shown here is derived from an EMBL/GenBank/DDBJ whole genome shotgun (WGS) entry which is preliminary data.</text>
</comment>
<protein>
    <submittedName>
        <fullName evidence="3">Uncharacterized protein</fullName>
    </submittedName>
</protein>
<dbReference type="RefSeq" id="WP_146983414.1">
    <property type="nucleotide sequence ID" value="NZ_VOSM01000019.1"/>
</dbReference>
<name>A0A5C6X4Z0_9DELT</name>
<accession>A0A5C6X4Z0</accession>
<dbReference type="AlphaFoldDB" id="A0A5C6X4Z0"/>
<keyword evidence="2" id="KW-0732">Signal</keyword>
<evidence type="ECO:0000256" key="2">
    <source>
        <dbReference type="SAM" id="SignalP"/>
    </source>
</evidence>
<keyword evidence="4" id="KW-1185">Reference proteome</keyword>
<evidence type="ECO:0000313" key="3">
    <source>
        <dbReference type="EMBL" id="TXD33750.1"/>
    </source>
</evidence>
<dbReference type="EMBL" id="VOSM01000019">
    <property type="protein sequence ID" value="TXD33750.1"/>
    <property type="molecule type" value="Genomic_DNA"/>
</dbReference>
<evidence type="ECO:0000313" key="4">
    <source>
        <dbReference type="Proteomes" id="UP000321412"/>
    </source>
</evidence>
<feature type="signal peptide" evidence="2">
    <location>
        <begin position="1"/>
        <end position="22"/>
    </location>
</feature>
<dbReference type="Proteomes" id="UP000321412">
    <property type="component" value="Unassembled WGS sequence"/>
</dbReference>
<organism evidence="3 4">
    <name type="scientific">Lujinxingia vulgaris</name>
    <dbReference type="NCBI Taxonomy" id="2600176"/>
    <lineage>
        <taxon>Bacteria</taxon>
        <taxon>Deltaproteobacteria</taxon>
        <taxon>Bradymonadales</taxon>
        <taxon>Lujinxingiaceae</taxon>
        <taxon>Lujinxingia</taxon>
    </lineage>
</organism>
<sequence length="129" mass="13965">MAAFCLTLLCALVMAAPSEVSACVPPSMQLSSETGELDRGASEDHADDDQDVIERPEHVEHEACCPGELESGQCAADCDYCGCCGHMVGTTAWSFRLQRVPALIEEVITLSRDGEGHRMRLFKPPRALI</sequence>
<proteinExistence type="predicted"/>
<gene>
    <name evidence="3" type="ORF">FRC98_20305</name>
</gene>
<reference evidence="3 4" key="1">
    <citation type="submission" date="2019-08" db="EMBL/GenBank/DDBJ databases">
        <title>Bradymonadales sp. TMQ4.</title>
        <authorList>
            <person name="Liang Q."/>
        </authorList>
    </citation>
    <scope>NUCLEOTIDE SEQUENCE [LARGE SCALE GENOMIC DNA]</scope>
    <source>
        <strain evidence="3 4">TMQ4</strain>
    </source>
</reference>
<feature type="chain" id="PRO_5022997266" evidence="2">
    <location>
        <begin position="23"/>
        <end position="129"/>
    </location>
</feature>
<feature type="region of interest" description="Disordered" evidence="1">
    <location>
        <begin position="31"/>
        <end position="52"/>
    </location>
</feature>
<dbReference type="OrthoDB" id="5519539at2"/>